<keyword evidence="3" id="KW-1185">Reference proteome</keyword>
<reference evidence="2 3" key="1">
    <citation type="journal article" date="2019" name="Sci. Rep.">
        <title>Orb-weaving spider Araneus ventricosus genome elucidates the spidroin gene catalogue.</title>
        <authorList>
            <person name="Kono N."/>
            <person name="Nakamura H."/>
            <person name="Ohtoshi R."/>
            <person name="Moran D.A.P."/>
            <person name="Shinohara A."/>
            <person name="Yoshida Y."/>
            <person name="Fujiwara M."/>
            <person name="Mori M."/>
            <person name="Tomita M."/>
            <person name="Arakawa K."/>
        </authorList>
    </citation>
    <scope>NUCLEOTIDE SEQUENCE [LARGE SCALE GENOMIC DNA]</scope>
</reference>
<evidence type="ECO:0000313" key="3">
    <source>
        <dbReference type="Proteomes" id="UP000499080"/>
    </source>
</evidence>
<feature type="region of interest" description="Disordered" evidence="1">
    <location>
        <begin position="62"/>
        <end position="110"/>
    </location>
</feature>
<dbReference type="OrthoDB" id="10428196at2759"/>
<evidence type="ECO:0000256" key="1">
    <source>
        <dbReference type="SAM" id="MobiDB-lite"/>
    </source>
</evidence>
<accession>A0A4Y2GGD2</accession>
<dbReference type="AlphaFoldDB" id="A0A4Y2GGD2"/>
<dbReference type="EMBL" id="BGPR01001388">
    <property type="protein sequence ID" value="GBM52670.1"/>
    <property type="molecule type" value="Genomic_DNA"/>
</dbReference>
<dbReference type="Proteomes" id="UP000499080">
    <property type="component" value="Unassembled WGS sequence"/>
</dbReference>
<comment type="caution">
    <text evidence="2">The sequence shown here is derived from an EMBL/GenBank/DDBJ whole genome shotgun (WGS) entry which is preliminary data.</text>
</comment>
<sequence length="110" mass="12681">MHHFHNQTFPRFPLRHDLTNIIWGALETDTIPFEISHLRICFRLPASKAIVCTSRTLHWQQSVKPTGGSPLVCSTPHNANRRRKNEKKEPAFEELDSLAERRSGNQPSLE</sequence>
<proteinExistence type="predicted"/>
<gene>
    <name evidence="2" type="ORF">AVEN_272599_1</name>
</gene>
<name>A0A4Y2GGD2_ARAVE</name>
<protein>
    <submittedName>
        <fullName evidence="2">Uncharacterized protein</fullName>
    </submittedName>
</protein>
<organism evidence="2 3">
    <name type="scientific">Araneus ventricosus</name>
    <name type="common">Orbweaver spider</name>
    <name type="synonym">Epeira ventricosa</name>
    <dbReference type="NCBI Taxonomy" id="182803"/>
    <lineage>
        <taxon>Eukaryota</taxon>
        <taxon>Metazoa</taxon>
        <taxon>Ecdysozoa</taxon>
        <taxon>Arthropoda</taxon>
        <taxon>Chelicerata</taxon>
        <taxon>Arachnida</taxon>
        <taxon>Araneae</taxon>
        <taxon>Araneomorphae</taxon>
        <taxon>Entelegynae</taxon>
        <taxon>Araneoidea</taxon>
        <taxon>Araneidae</taxon>
        <taxon>Araneus</taxon>
    </lineage>
</organism>
<evidence type="ECO:0000313" key="2">
    <source>
        <dbReference type="EMBL" id="GBM52670.1"/>
    </source>
</evidence>